<sequence length="41" mass="4591">MPKDDNPGHGNPGFVTESFCNERTRRIEEKIEGMKGEILSA</sequence>
<dbReference type="EMBL" id="BARV01003358">
    <property type="protein sequence ID" value="GAI05884.1"/>
    <property type="molecule type" value="Genomic_DNA"/>
</dbReference>
<organism evidence="2">
    <name type="scientific">marine sediment metagenome</name>
    <dbReference type="NCBI Taxonomy" id="412755"/>
    <lineage>
        <taxon>unclassified sequences</taxon>
        <taxon>metagenomes</taxon>
        <taxon>ecological metagenomes</taxon>
    </lineage>
</organism>
<name>X1MHP7_9ZZZZ</name>
<proteinExistence type="predicted"/>
<accession>X1MHP7</accession>
<comment type="caution">
    <text evidence="2">The sequence shown here is derived from an EMBL/GenBank/DDBJ whole genome shotgun (WGS) entry which is preliminary data.</text>
</comment>
<feature type="region of interest" description="Disordered" evidence="1">
    <location>
        <begin position="1"/>
        <end position="21"/>
    </location>
</feature>
<feature type="non-terminal residue" evidence="2">
    <location>
        <position position="41"/>
    </location>
</feature>
<protein>
    <submittedName>
        <fullName evidence="2">Uncharacterized protein</fullName>
    </submittedName>
</protein>
<gene>
    <name evidence="2" type="ORF">S06H3_08073</name>
</gene>
<evidence type="ECO:0000256" key="1">
    <source>
        <dbReference type="SAM" id="MobiDB-lite"/>
    </source>
</evidence>
<reference evidence="2" key="1">
    <citation type="journal article" date="2014" name="Front. Microbiol.">
        <title>High frequency of phylogenetically diverse reductive dehalogenase-homologous genes in deep subseafloor sedimentary metagenomes.</title>
        <authorList>
            <person name="Kawai M."/>
            <person name="Futagami T."/>
            <person name="Toyoda A."/>
            <person name="Takaki Y."/>
            <person name="Nishi S."/>
            <person name="Hori S."/>
            <person name="Arai W."/>
            <person name="Tsubouchi T."/>
            <person name="Morono Y."/>
            <person name="Uchiyama I."/>
            <person name="Ito T."/>
            <person name="Fujiyama A."/>
            <person name="Inagaki F."/>
            <person name="Takami H."/>
        </authorList>
    </citation>
    <scope>NUCLEOTIDE SEQUENCE</scope>
    <source>
        <strain evidence="2">Expedition CK06-06</strain>
    </source>
</reference>
<dbReference type="AlphaFoldDB" id="X1MHP7"/>
<evidence type="ECO:0000313" key="2">
    <source>
        <dbReference type="EMBL" id="GAI05884.1"/>
    </source>
</evidence>